<dbReference type="SUPFAM" id="SSF52540">
    <property type="entry name" value="P-loop containing nucleoside triphosphate hydrolases"/>
    <property type="match status" value="1"/>
</dbReference>
<evidence type="ECO:0000313" key="5">
    <source>
        <dbReference type="Proteomes" id="UP001161389"/>
    </source>
</evidence>
<keyword evidence="2" id="KW-0812">Transmembrane</keyword>
<keyword evidence="2" id="KW-1133">Transmembrane helix</keyword>
<evidence type="ECO:0000313" key="4">
    <source>
        <dbReference type="EMBL" id="GLQ31603.1"/>
    </source>
</evidence>
<dbReference type="Proteomes" id="UP001161389">
    <property type="component" value="Unassembled WGS sequence"/>
</dbReference>
<dbReference type="InterPro" id="IPR036366">
    <property type="entry name" value="PGBDSf"/>
</dbReference>
<comment type="caution">
    <text evidence="4">The sequence shown here is derived from an EMBL/GenBank/DDBJ whole genome shotgun (WGS) entry which is preliminary data.</text>
</comment>
<dbReference type="Pfam" id="PF13401">
    <property type="entry name" value="AAA_22"/>
    <property type="match status" value="1"/>
</dbReference>
<dbReference type="Gene3D" id="3.40.50.300">
    <property type="entry name" value="P-loop containing nucleotide triphosphate hydrolases"/>
    <property type="match status" value="1"/>
</dbReference>
<dbReference type="RefSeq" id="WP_284381274.1">
    <property type="nucleotide sequence ID" value="NZ_BSNM01000014.1"/>
</dbReference>
<proteinExistence type="predicted"/>
<dbReference type="InterPro" id="IPR049945">
    <property type="entry name" value="AAA_22"/>
</dbReference>
<reference evidence="4" key="2">
    <citation type="submission" date="2023-01" db="EMBL/GenBank/DDBJ databases">
        <title>Draft genome sequence of Litoribrevibacter albus strain NBRC 110071.</title>
        <authorList>
            <person name="Sun Q."/>
            <person name="Mori K."/>
        </authorList>
    </citation>
    <scope>NUCLEOTIDE SEQUENCE</scope>
    <source>
        <strain evidence="4">NBRC 110071</strain>
    </source>
</reference>
<dbReference type="InterPro" id="IPR036365">
    <property type="entry name" value="PGBD-like_sf"/>
</dbReference>
<dbReference type="EMBL" id="BSNM01000014">
    <property type="protein sequence ID" value="GLQ31603.1"/>
    <property type="molecule type" value="Genomic_DNA"/>
</dbReference>
<dbReference type="InterPro" id="IPR052026">
    <property type="entry name" value="ExeA_AAA_ATPase_DNA-bind"/>
</dbReference>
<evidence type="ECO:0000256" key="1">
    <source>
        <dbReference type="SAM" id="MobiDB-lite"/>
    </source>
</evidence>
<dbReference type="InterPro" id="IPR027417">
    <property type="entry name" value="P-loop_NTPase"/>
</dbReference>
<protein>
    <submittedName>
        <fullName evidence="4">ATPase AAA</fullName>
    </submittedName>
</protein>
<evidence type="ECO:0000259" key="3">
    <source>
        <dbReference type="SMART" id="SM00382"/>
    </source>
</evidence>
<dbReference type="GO" id="GO:0016887">
    <property type="term" value="F:ATP hydrolysis activity"/>
    <property type="evidence" value="ECO:0007669"/>
    <property type="project" value="InterPro"/>
</dbReference>
<reference evidence="4" key="1">
    <citation type="journal article" date="2014" name="Int. J. Syst. Evol. Microbiol.">
        <title>Complete genome sequence of Corynebacterium casei LMG S-19264T (=DSM 44701T), isolated from a smear-ripened cheese.</title>
        <authorList>
            <consortium name="US DOE Joint Genome Institute (JGI-PGF)"/>
            <person name="Walter F."/>
            <person name="Albersmeier A."/>
            <person name="Kalinowski J."/>
            <person name="Ruckert C."/>
        </authorList>
    </citation>
    <scope>NUCLEOTIDE SEQUENCE</scope>
    <source>
        <strain evidence="4">NBRC 110071</strain>
    </source>
</reference>
<dbReference type="PANTHER" id="PTHR35894">
    <property type="entry name" value="GENERAL SECRETION PATHWAY PROTEIN A-RELATED"/>
    <property type="match status" value="1"/>
</dbReference>
<dbReference type="PANTHER" id="PTHR35894:SF1">
    <property type="entry name" value="PHOSPHORIBULOKINASE _ URIDINE KINASE FAMILY"/>
    <property type="match status" value="1"/>
</dbReference>
<feature type="region of interest" description="Disordered" evidence="1">
    <location>
        <begin position="529"/>
        <end position="560"/>
    </location>
</feature>
<feature type="domain" description="AAA+ ATPase" evidence="3">
    <location>
        <begin position="42"/>
        <end position="194"/>
    </location>
</feature>
<dbReference type="Gene3D" id="1.10.101.10">
    <property type="entry name" value="PGBD-like superfamily/PGBD"/>
    <property type="match status" value="1"/>
</dbReference>
<dbReference type="CDD" id="cd00009">
    <property type="entry name" value="AAA"/>
    <property type="match status" value="1"/>
</dbReference>
<accession>A0AA37W7N9</accession>
<organism evidence="4 5">
    <name type="scientific">Litoribrevibacter albus</name>
    <dbReference type="NCBI Taxonomy" id="1473156"/>
    <lineage>
        <taxon>Bacteria</taxon>
        <taxon>Pseudomonadati</taxon>
        <taxon>Pseudomonadota</taxon>
        <taxon>Gammaproteobacteria</taxon>
        <taxon>Oceanospirillales</taxon>
        <taxon>Oceanospirillaceae</taxon>
        <taxon>Litoribrevibacter</taxon>
    </lineage>
</organism>
<dbReference type="InterPro" id="IPR003593">
    <property type="entry name" value="AAA+_ATPase"/>
</dbReference>
<dbReference type="Gene3D" id="3.90.70.10">
    <property type="entry name" value="Cysteine proteinases"/>
    <property type="match status" value="1"/>
</dbReference>
<feature type="transmembrane region" description="Helical" evidence="2">
    <location>
        <begin position="283"/>
        <end position="305"/>
    </location>
</feature>
<evidence type="ECO:0000256" key="2">
    <source>
        <dbReference type="SAM" id="Phobius"/>
    </source>
</evidence>
<dbReference type="Pfam" id="PF21327">
    <property type="entry name" value="GspA_C39-like"/>
    <property type="match status" value="1"/>
</dbReference>
<sequence length="574" mass="63645">MYNEYFGLTDRPFSIAPDPRYLYMSEQHKEALAHLMYGVNQEGGFILLTGEVGTGKTTVCRCFLKQLDDSIDVAYIVNPKQTSLELLETMCDDLGIPRVQDDRSIKSLTDVITHRLLTNHAKGKSTVLLIDEAQNLSVEVLEQLRLLTNLETDQKKLLQIILLGQPELLDILAKPELRQLSQRVTARFHMGQLDRKDIIPYVQHRLAVAGCRMALFPLSTSKIIEKASGGVPRLINLICDRALLGVYSSNGSTVTTQTLKQAAKEVLGEQRESAKSNAAYSGWIWGVGSFVLVIQFCLVLTWLFYPSVFSDEGSVKTVVVPSVVEPVIKAETVVPAMPDLDELFNASAYTALAKSWGINGISGSKQQLCDDLSKTLLTCKSRNITWDRLVRINRPSVATLYYQGRTRLLFIERLVHEDNAIRLVVLNEDGQSLSIEQSVFEQLWTGQLDFLWLAPSQNMPLLKPGDAHDYIHQVRELLTGSNGRMLYDEALSGLVRQFQTDMGVTSDGVIGPETIMLLNEVSGQAPVLQSPKPSSLVHAQPASSVESEPADKPYENIESSDILDSELKVIGAQG</sequence>
<name>A0AA37W7N9_9GAMM</name>
<dbReference type="SMART" id="SM00382">
    <property type="entry name" value="AAA"/>
    <property type="match status" value="1"/>
</dbReference>
<dbReference type="AlphaFoldDB" id="A0AA37W7N9"/>
<dbReference type="SUPFAM" id="SSF47090">
    <property type="entry name" value="PGBD-like"/>
    <property type="match status" value="1"/>
</dbReference>
<gene>
    <name evidence="4" type="primary">gspA</name>
    <name evidence="4" type="ORF">GCM10007876_20820</name>
</gene>
<keyword evidence="2" id="KW-0472">Membrane</keyword>
<keyword evidence="5" id="KW-1185">Reference proteome</keyword>
<dbReference type="InterPro" id="IPR048809">
    <property type="entry name" value="GspA_C39-like"/>
</dbReference>